<accession>A0ABQ1F2R8</accession>
<dbReference type="EMBL" id="BMHE01000032">
    <property type="protein sequence ID" value="GFZ97176.1"/>
    <property type="molecule type" value="Genomic_DNA"/>
</dbReference>
<reference evidence="6" key="1">
    <citation type="journal article" date="2019" name="Int. J. Syst. Evol. Microbiol.">
        <title>The Global Catalogue of Microorganisms (GCM) 10K type strain sequencing project: providing services to taxonomists for standard genome sequencing and annotation.</title>
        <authorList>
            <consortium name="The Broad Institute Genomics Platform"/>
            <consortium name="The Broad Institute Genome Sequencing Center for Infectious Disease"/>
            <person name="Wu L."/>
            <person name="Ma J."/>
        </authorList>
    </citation>
    <scope>NUCLEOTIDE SEQUENCE [LARGE SCALE GENOMIC DNA]</scope>
    <source>
        <strain evidence="6">CGMCC 1.15043</strain>
    </source>
</reference>
<dbReference type="Gene3D" id="1.10.10.10">
    <property type="entry name" value="Winged helix-like DNA-binding domain superfamily/Winged helix DNA-binding domain"/>
    <property type="match status" value="1"/>
</dbReference>
<feature type="domain" description="HTH marR-type" evidence="4">
    <location>
        <begin position="3"/>
        <end position="138"/>
    </location>
</feature>
<name>A0ABQ1F2R8_9BACL</name>
<dbReference type="PANTHER" id="PTHR42756">
    <property type="entry name" value="TRANSCRIPTIONAL REGULATOR, MARR"/>
    <property type="match status" value="1"/>
</dbReference>
<dbReference type="SMART" id="SM00347">
    <property type="entry name" value="HTH_MARR"/>
    <property type="match status" value="1"/>
</dbReference>
<dbReference type="InterPro" id="IPR036390">
    <property type="entry name" value="WH_DNA-bd_sf"/>
</dbReference>
<evidence type="ECO:0000256" key="3">
    <source>
        <dbReference type="ARBA" id="ARBA00023163"/>
    </source>
</evidence>
<organism evidence="5 6">
    <name type="scientific">Paenibacillus marchantiophytorum</name>
    <dbReference type="NCBI Taxonomy" id="1619310"/>
    <lineage>
        <taxon>Bacteria</taxon>
        <taxon>Bacillati</taxon>
        <taxon>Bacillota</taxon>
        <taxon>Bacilli</taxon>
        <taxon>Bacillales</taxon>
        <taxon>Paenibacillaceae</taxon>
        <taxon>Paenibacillus</taxon>
    </lineage>
</organism>
<proteinExistence type="predicted"/>
<protein>
    <submittedName>
        <fullName evidence="5">MarR family transcriptional regulator</fullName>
    </submittedName>
</protein>
<dbReference type="InterPro" id="IPR000835">
    <property type="entry name" value="HTH_MarR-typ"/>
</dbReference>
<sequence>MNEQQRVMQIFQAYREVNQAFFQVMAKVAQKHGLTPLQLIVLRILKEFPDIKLMELSDKLNLGNSTTSGIVDRMVKAGIITRERTESDRRAMTLKLSDKGTTLWEESNDMRLMLLRPLLGLSEEDQQQFHRIQTEILTILKTIKGDVLHD</sequence>
<keyword evidence="3" id="KW-0804">Transcription</keyword>
<dbReference type="PROSITE" id="PS50995">
    <property type="entry name" value="HTH_MARR_2"/>
    <property type="match status" value="1"/>
</dbReference>
<dbReference type="Proteomes" id="UP000615455">
    <property type="component" value="Unassembled WGS sequence"/>
</dbReference>
<dbReference type="InterPro" id="IPR036388">
    <property type="entry name" value="WH-like_DNA-bd_sf"/>
</dbReference>
<keyword evidence="1" id="KW-0805">Transcription regulation</keyword>
<keyword evidence="2" id="KW-0238">DNA-binding</keyword>
<gene>
    <name evidence="5" type="ORF">GCM10008018_49440</name>
</gene>
<evidence type="ECO:0000256" key="1">
    <source>
        <dbReference type="ARBA" id="ARBA00023015"/>
    </source>
</evidence>
<comment type="caution">
    <text evidence="5">The sequence shown here is derived from an EMBL/GenBank/DDBJ whole genome shotgun (WGS) entry which is preliminary data.</text>
</comment>
<dbReference type="RefSeq" id="WP_189016190.1">
    <property type="nucleotide sequence ID" value="NZ_BMHE01000032.1"/>
</dbReference>
<evidence type="ECO:0000313" key="5">
    <source>
        <dbReference type="EMBL" id="GFZ97176.1"/>
    </source>
</evidence>
<dbReference type="PANTHER" id="PTHR42756:SF1">
    <property type="entry name" value="TRANSCRIPTIONAL REPRESSOR OF EMRAB OPERON"/>
    <property type="match status" value="1"/>
</dbReference>
<dbReference type="Pfam" id="PF01047">
    <property type="entry name" value="MarR"/>
    <property type="match status" value="1"/>
</dbReference>
<evidence type="ECO:0000259" key="4">
    <source>
        <dbReference type="PROSITE" id="PS50995"/>
    </source>
</evidence>
<evidence type="ECO:0000256" key="2">
    <source>
        <dbReference type="ARBA" id="ARBA00023125"/>
    </source>
</evidence>
<evidence type="ECO:0000313" key="6">
    <source>
        <dbReference type="Proteomes" id="UP000615455"/>
    </source>
</evidence>
<keyword evidence="6" id="KW-1185">Reference proteome</keyword>
<dbReference type="SUPFAM" id="SSF46785">
    <property type="entry name" value="Winged helix' DNA-binding domain"/>
    <property type="match status" value="1"/>
</dbReference>
<dbReference type="PRINTS" id="PR00598">
    <property type="entry name" value="HTHMARR"/>
</dbReference>